<dbReference type="AlphaFoldDB" id="B7B8N0"/>
<organism evidence="2 3">
    <name type="scientific">Parabacteroides johnsonii DSM 18315</name>
    <dbReference type="NCBI Taxonomy" id="537006"/>
    <lineage>
        <taxon>Bacteria</taxon>
        <taxon>Pseudomonadati</taxon>
        <taxon>Bacteroidota</taxon>
        <taxon>Bacteroidia</taxon>
        <taxon>Bacteroidales</taxon>
        <taxon>Tannerellaceae</taxon>
        <taxon>Parabacteroides</taxon>
    </lineage>
</organism>
<accession>B7B8N0</accession>
<name>B7B8N0_9BACT</name>
<evidence type="ECO:0000256" key="1">
    <source>
        <dbReference type="SAM" id="SignalP"/>
    </source>
</evidence>
<gene>
    <name evidence="2" type="ORF">PRABACTJOHN_01382</name>
</gene>
<evidence type="ECO:0000313" key="2">
    <source>
        <dbReference type="EMBL" id="EEC97204.1"/>
    </source>
</evidence>
<dbReference type="EMBL" id="ABYH01000121">
    <property type="protein sequence ID" value="EEC97204.1"/>
    <property type="molecule type" value="Genomic_DNA"/>
</dbReference>
<dbReference type="Proteomes" id="UP000005510">
    <property type="component" value="Unassembled WGS sequence"/>
</dbReference>
<feature type="non-terminal residue" evidence="2">
    <location>
        <position position="1"/>
    </location>
</feature>
<dbReference type="RefSeq" id="WP_008148012.1">
    <property type="nucleotide sequence ID" value="NZ_DS996447.1"/>
</dbReference>
<proteinExistence type="predicted"/>
<feature type="signal peptide" evidence="1">
    <location>
        <begin position="1"/>
        <end position="18"/>
    </location>
</feature>
<feature type="chain" id="PRO_5002851332" evidence="1">
    <location>
        <begin position="19"/>
        <end position="136"/>
    </location>
</feature>
<reference evidence="2 3" key="1">
    <citation type="submission" date="2008-10" db="EMBL/GenBank/DDBJ databases">
        <title>Draft genome sequence of Parabacteroides johnsonii (DSM 18315).</title>
        <authorList>
            <person name="Sudarsanam P."/>
            <person name="Ley R."/>
            <person name="Guruge J."/>
            <person name="Turnbaugh P.J."/>
            <person name="Mahowald M."/>
            <person name="Liep D."/>
            <person name="Gordon J."/>
        </authorList>
    </citation>
    <scope>NUCLEOTIDE SEQUENCE [LARGE SCALE GENOMIC DNA]</scope>
    <source>
        <strain evidence="2 3">DSM 18315</strain>
    </source>
</reference>
<comment type="caution">
    <text evidence="2">The sequence shown here is derived from an EMBL/GenBank/DDBJ whole genome shotgun (WGS) entry which is preliminary data.</text>
</comment>
<protein>
    <submittedName>
        <fullName evidence="2">Uncharacterized protein</fullName>
    </submittedName>
</protein>
<evidence type="ECO:0000313" key="3">
    <source>
        <dbReference type="Proteomes" id="UP000005510"/>
    </source>
</evidence>
<reference evidence="2 3" key="2">
    <citation type="submission" date="2008-10" db="EMBL/GenBank/DDBJ databases">
        <authorList>
            <person name="Fulton L."/>
            <person name="Clifton S."/>
            <person name="Fulton B."/>
            <person name="Xu J."/>
            <person name="Minx P."/>
            <person name="Pepin K.H."/>
            <person name="Johnson M."/>
            <person name="Bhonagiri V."/>
            <person name="Nash W.E."/>
            <person name="Mardis E.R."/>
            <person name="Wilson R.K."/>
        </authorList>
    </citation>
    <scope>NUCLEOTIDE SEQUENCE [LARGE SCALE GENOMIC DNA]</scope>
    <source>
        <strain evidence="2 3">DSM 18315</strain>
    </source>
</reference>
<dbReference type="Gene3D" id="2.40.128.280">
    <property type="match status" value="1"/>
</dbReference>
<sequence>KKNMVRNILIAFCVILLASCSKDTGSKLFGKWQLQKVETSGDVQNVDTVYFNFEHSLFMYQVYVTEIDSFRHQYGYNTLEGEKTLLLELENDPTPISKFLPYTDWDSAKQTYTIEKLESKQLILSREGKTYTFRKF</sequence>
<keyword evidence="1" id="KW-0732">Signal</keyword>
<dbReference type="HOGENOM" id="CLU_1869475_0_0_10"/>